<protein>
    <recommendedName>
        <fullName evidence="2">PEHE domain-containing protein</fullName>
    </recommendedName>
</protein>
<feature type="compositionally biased region" description="Basic residues" evidence="1">
    <location>
        <begin position="694"/>
        <end position="704"/>
    </location>
</feature>
<accession>A0A8C3N1Y0</accession>
<reference evidence="3" key="3">
    <citation type="submission" date="2025-09" db="UniProtKB">
        <authorList>
            <consortium name="Ensembl"/>
        </authorList>
    </citation>
    <scope>IDENTIFICATION</scope>
</reference>
<reference evidence="3" key="1">
    <citation type="submission" date="2020-02" db="EMBL/GenBank/DDBJ databases">
        <authorList>
            <person name="Enbody D E."/>
            <person name="Pettersson E M."/>
        </authorList>
    </citation>
    <scope>NUCLEOTIDE SEQUENCE [LARGE SCALE GENOMIC DNA]</scope>
</reference>
<dbReference type="Proteomes" id="UP000694382">
    <property type="component" value="Chromosome 27"/>
</dbReference>
<dbReference type="PANTHER" id="PTHR22443:SF14">
    <property type="entry name" value="KAT8 REGULATORY NSL COMPLEX SUBUNIT 1"/>
    <property type="match status" value="1"/>
</dbReference>
<dbReference type="AlphaFoldDB" id="A0A8C3N1Y0"/>
<feature type="domain" description="PEHE" evidence="2">
    <location>
        <begin position="868"/>
        <end position="1001"/>
    </location>
</feature>
<feature type="compositionally biased region" description="Low complexity" evidence="1">
    <location>
        <begin position="813"/>
        <end position="833"/>
    </location>
</feature>
<keyword evidence="4" id="KW-1185">Reference proteome</keyword>
<feature type="compositionally biased region" description="Basic and acidic residues" evidence="1">
    <location>
        <begin position="768"/>
        <end position="789"/>
    </location>
</feature>
<proteinExistence type="predicted"/>
<dbReference type="GO" id="GO:0035035">
    <property type="term" value="F:histone acetyltransferase binding"/>
    <property type="evidence" value="ECO:0007669"/>
    <property type="project" value="TreeGrafter"/>
</dbReference>
<dbReference type="InterPro" id="IPR029332">
    <property type="entry name" value="PEHE_dom"/>
</dbReference>
<dbReference type="GO" id="GO:0044545">
    <property type="term" value="C:NSL complex"/>
    <property type="evidence" value="ECO:0007669"/>
    <property type="project" value="TreeGrafter"/>
</dbReference>
<dbReference type="SMART" id="SM01300">
    <property type="entry name" value="PEHE"/>
    <property type="match status" value="1"/>
</dbReference>
<feature type="region of interest" description="Disordered" evidence="1">
    <location>
        <begin position="395"/>
        <end position="425"/>
    </location>
</feature>
<evidence type="ECO:0000259" key="2">
    <source>
        <dbReference type="PROSITE" id="PS52052"/>
    </source>
</evidence>
<feature type="region of interest" description="Disordered" evidence="1">
    <location>
        <begin position="692"/>
        <end position="718"/>
    </location>
</feature>
<evidence type="ECO:0000313" key="3">
    <source>
        <dbReference type="Ensembl" id="ENSCPVP00000011513.2"/>
    </source>
</evidence>
<feature type="compositionally biased region" description="Low complexity" evidence="1">
    <location>
        <begin position="398"/>
        <end position="409"/>
    </location>
</feature>
<feature type="region of interest" description="Disordered" evidence="1">
    <location>
        <begin position="751"/>
        <end position="845"/>
    </location>
</feature>
<dbReference type="InterPro" id="IPR026180">
    <property type="entry name" value="NSL1"/>
</dbReference>
<dbReference type="Pfam" id="PF15275">
    <property type="entry name" value="PEHE"/>
    <property type="match status" value="1"/>
</dbReference>
<accession>A0A8U8C681</accession>
<sequence length="1172" mass="127538">MAAMAPALTDAAAEAHHIRFKLAPPSSTLSPGSAESNGNANNILLAANGTKRKAIAPEDPSLDFRNNPTKEELGKLQPLVASYLCSDVTSVSSKEPLKLQGVFNKQTVLKSHSLLSQSFLKTSDLLGRQPVLEFTLENLKTMSTNSQPPLPQAPVNGLAKKLAKSTNSDHENSSSLNGGKCASPSAALQTVDYNTGGSELGDLKTGLTNCTLPHRSLDAEHATPFSNNSTANKSSLNSTEQQWVLEGGSGDARVPGVGSSKLEEQKPSVLPGHHSALDSEMRTRALLRRQADIESRARRLQKRLQVVQAKQVERHIQQQLGGFLEKTLSKLPALDPLRHRSQLMLTRKAEAALRKAASETVTSEGLSNFLKSDSISEELERFTASGMANLRCSEQAFDSDVTDSSSGGESDVEEEELTKADPEQPHVPLRRRAEWRWAADRAAIVSRWNWLQAHVSDLEYRIRQQTDIYKQIRANKGLIVLGEASPPDPAVDDSSRPVRAEVRLEPGAERLSVSGSQPLESLGISAANTPESHPTKPCGAPRPVNGVINTLQPGLAEHAQGDGQEAEELLHKRQRLSLVPADGTCVAARTRPVLSCKKRRLVRPSTIMPLSKKAQRGSLARCSCDVNPSCALCGSRSPGTLEIQYDAPLLERLWQLDSCIHPVLSFPDDVPTSLHFQSMLKSQWQNKPYEKTKAPKKLSLKHRAPVPPSLADPERKDRHKLVNSFFTAAKRSHQKAQADKAHRPPLDDFSAVSKAERAPERSAQPPAFDKKRLRDCSSERSEVLKHHTDVGGPSYLAAAVTPTPHSPIARQLSTSSEGSAPASSASQGTSGTAQPRRRRGESSFDINNIVIPMSVAATTRVEKLQYKEILTPSWREVDISALKTNPEEDNEEVEDLSDSAFAARHGKCEEMERARWLWSTSVPPQRRGSRYSPALLPSGPHSQPGAAHWDSYKWLKAAAPVEKFGVIQLEEPVWEGAKPCLGGGEATAQFGCRQLHQVLPQAFLLLQKCGRCCASPESRGRHRACNGIIPAGSGTLALGTQFPFCCVFMSGCLKPPLFPAVDLIINLLKKRFALLSSITRVWLPGVILFWGRATAGPQLCPCFGFGSCHSGGSCRCKPGLWQAPLVLLLPCFLCSCSSQCSWRVGCSAVSLAHFLPLKSLMSQHILESCTWI</sequence>
<feature type="region of interest" description="Disordered" evidence="1">
    <location>
        <begin position="504"/>
        <end position="543"/>
    </location>
</feature>
<feature type="region of interest" description="Disordered" evidence="1">
    <location>
        <begin position="247"/>
        <end position="274"/>
    </location>
</feature>
<organism evidence="3 4">
    <name type="scientific">Geospiza parvula</name>
    <name type="common">Small tree-finch</name>
    <name type="synonym">Camarhynchus parvulus</name>
    <dbReference type="NCBI Taxonomy" id="87175"/>
    <lineage>
        <taxon>Eukaryota</taxon>
        <taxon>Metazoa</taxon>
        <taxon>Chordata</taxon>
        <taxon>Craniata</taxon>
        <taxon>Vertebrata</taxon>
        <taxon>Euteleostomi</taxon>
        <taxon>Archelosauria</taxon>
        <taxon>Archosauria</taxon>
        <taxon>Dinosauria</taxon>
        <taxon>Saurischia</taxon>
        <taxon>Theropoda</taxon>
        <taxon>Coelurosauria</taxon>
        <taxon>Aves</taxon>
        <taxon>Neognathae</taxon>
        <taxon>Neoaves</taxon>
        <taxon>Telluraves</taxon>
        <taxon>Australaves</taxon>
        <taxon>Passeriformes</taxon>
        <taxon>Thraupidae</taxon>
        <taxon>Camarhynchus</taxon>
    </lineage>
</organism>
<reference evidence="3" key="2">
    <citation type="submission" date="2025-08" db="UniProtKB">
        <authorList>
            <consortium name="Ensembl"/>
        </authorList>
    </citation>
    <scope>IDENTIFICATION</scope>
</reference>
<name>A0A8C3N1Y0_GEOPR</name>
<feature type="region of interest" description="Disordered" evidence="1">
    <location>
        <begin position="143"/>
        <end position="182"/>
    </location>
</feature>
<evidence type="ECO:0000313" key="4">
    <source>
        <dbReference type="Proteomes" id="UP000694382"/>
    </source>
</evidence>
<dbReference type="Gene3D" id="6.10.250.3170">
    <property type="match status" value="1"/>
</dbReference>
<evidence type="ECO:0000256" key="1">
    <source>
        <dbReference type="SAM" id="MobiDB-lite"/>
    </source>
</evidence>
<dbReference type="Ensembl" id="ENSCPVT00000012004.2">
    <property type="protein sequence ID" value="ENSCPVP00000011513.2"/>
    <property type="gene ID" value="ENSCPVG00000008401.2"/>
</dbReference>
<dbReference type="PROSITE" id="PS52052">
    <property type="entry name" value="PEHE"/>
    <property type="match status" value="1"/>
</dbReference>
<dbReference type="PANTHER" id="PTHR22443">
    <property type="entry name" value="NON-SPECIFIC LETHAL 1, ISOFORM M"/>
    <property type="match status" value="1"/>
</dbReference>